<dbReference type="PANTHER" id="PTHR43213">
    <property type="entry name" value="BIFUNCTIONAL DTTP/UTP PYROPHOSPHATASE/METHYLTRANSFERASE PROTEIN-RELATED"/>
    <property type="match status" value="1"/>
</dbReference>
<evidence type="ECO:0000313" key="4">
    <source>
        <dbReference type="EMBL" id="KXB90643.1"/>
    </source>
</evidence>
<feature type="site" description="Important for substrate specificity" evidence="3">
    <location>
        <position position="10"/>
    </location>
</feature>
<dbReference type="CDD" id="cd00555">
    <property type="entry name" value="Maf"/>
    <property type="match status" value="1"/>
</dbReference>
<accession>A0A134CEK1</accession>
<dbReference type="AlphaFoldDB" id="A0A134CEK1"/>
<comment type="cofactor">
    <cofactor evidence="1 3">
        <name>a divalent metal cation</name>
        <dbReference type="ChEBI" id="CHEBI:60240"/>
    </cofactor>
</comment>
<reference evidence="5" key="1">
    <citation type="submission" date="2016-01" db="EMBL/GenBank/DDBJ databases">
        <authorList>
            <person name="Mitreva M."/>
            <person name="Pepin K.H."/>
            <person name="Mihindukulasuriya K.A."/>
            <person name="Fulton R."/>
            <person name="Fronick C."/>
            <person name="O'Laughlin M."/>
            <person name="Miner T."/>
            <person name="Herter B."/>
            <person name="Rosa B.A."/>
            <person name="Cordes M."/>
            <person name="Tomlinson C."/>
            <person name="Wollam A."/>
            <person name="Palsikar V.B."/>
            <person name="Mardis E.R."/>
            <person name="Wilson R.K."/>
        </authorList>
    </citation>
    <scope>NUCLEOTIDE SEQUENCE [LARGE SCALE GENOMIC DNA]</scope>
    <source>
        <strain evidence="5">KA00182</strain>
    </source>
</reference>
<dbReference type="HAMAP" id="MF_00528">
    <property type="entry name" value="Maf"/>
    <property type="match status" value="1"/>
</dbReference>
<comment type="similarity">
    <text evidence="3">Belongs to the Maf family. YhdE subfamily.</text>
</comment>
<evidence type="ECO:0000256" key="3">
    <source>
        <dbReference type="HAMAP-Rule" id="MF_00528"/>
    </source>
</evidence>
<comment type="function">
    <text evidence="3">Nucleoside triphosphate pyrophosphatase that hydrolyzes dTTP and UTP. May have a dual role in cell division arrest and in preventing the incorporation of modified nucleotides into cellular nucleic acids.</text>
</comment>
<dbReference type="PANTHER" id="PTHR43213:SF5">
    <property type="entry name" value="BIFUNCTIONAL DTTP_UTP PYROPHOSPHATASE_METHYLTRANSFERASE PROTEIN-RELATED"/>
    <property type="match status" value="1"/>
</dbReference>
<keyword evidence="3" id="KW-0963">Cytoplasm</keyword>
<dbReference type="EMBL" id="LSDT01000044">
    <property type="protein sequence ID" value="KXB90643.1"/>
    <property type="molecule type" value="Genomic_DNA"/>
</dbReference>
<keyword evidence="3" id="KW-0546">Nucleotide metabolism</keyword>
<dbReference type="Gene3D" id="3.90.950.10">
    <property type="match status" value="1"/>
</dbReference>
<dbReference type="EC" id="3.6.1.9" evidence="3"/>
<dbReference type="GO" id="GO:0036221">
    <property type="term" value="F:UTP diphosphatase activity"/>
    <property type="evidence" value="ECO:0007669"/>
    <property type="project" value="RHEA"/>
</dbReference>
<comment type="catalytic activity">
    <reaction evidence="3">
        <text>UTP + H2O = UMP + diphosphate + H(+)</text>
        <dbReference type="Rhea" id="RHEA:29395"/>
        <dbReference type="ChEBI" id="CHEBI:15377"/>
        <dbReference type="ChEBI" id="CHEBI:15378"/>
        <dbReference type="ChEBI" id="CHEBI:33019"/>
        <dbReference type="ChEBI" id="CHEBI:46398"/>
        <dbReference type="ChEBI" id="CHEBI:57865"/>
        <dbReference type="EC" id="3.6.1.9"/>
    </reaction>
</comment>
<protein>
    <recommendedName>
        <fullName evidence="3">dTTP/UTP pyrophosphatase</fullName>
        <shortName evidence="3">dTTPase/UTPase</shortName>
        <ecNumber evidence="3">3.6.1.9</ecNumber>
    </recommendedName>
    <alternativeName>
        <fullName evidence="3">Nucleoside triphosphate pyrophosphatase</fullName>
    </alternativeName>
    <alternativeName>
        <fullName evidence="3">Nucleotide pyrophosphatase</fullName>
        <shortName evidence="3">Nucleotide PPase</shortName>
    </alternativeName>
</protein>
<dbReference type="STRING" id="1588748.HMPREF3182_01067"/>
<dbReference type="NCBIfam" id="TIGR00172">
    <property type="entry name" value="maf"/>
    <property type="match status" value="1"/>
</dbReference>
<sequence length="184" mass="20448">MLLLASTSPRRKELLNTLQYVYEIKPSSYEEDIPVQGDPSAFCLRQARGKAAAVSRIYSHDWVLAADTIVALGTTILGKPHHVEAARHMLQQLSGKEHMVFTAVVLRRQEKIYETVVQTRVIFRILSAVEIDAYIRTKEPMDKAGAYAIQGGAASFIKEIHGSFTNVIGLPLAEVKEMLVQAQV</sequence>
<dbReference type="Proteomes" id="UP000070160">
    <property type="component" value="Unassembled WGS sequence"/>
</dbReference>
<evidence type="ECO:0000256" key="2">
    <source>
        <dbReference type="ARBA" id="ARBA00022801"/>
    </source>
</evidence>
<comment type="caution">
    <text evidence="3">Lacks conserved residue(s) required for the propagation of feature annotation.</text>
</comment>
<dbReference type="InterPro" id="IPR029001">
    <property type="entry name" value="ITPase-like_fam"/>
</dbReference>
<dbReference type="SUPFAM" id="SSF52972">
    <property type="entry name" value="ITPase-like"/>
    <property type="match status" value="1"/>
</dbReference>
<dbReference type="PIRSF" id="PIRSF006305">
    <property type="entry name" value="Maf"/>
    <property type="match status" value="1"/>
</dbReference>
<dbReference type="GO" id="GO:0005737">
    <property type="term" value="C:cytoplasm"/>
    <property type="evidence" value="ECO:0007669"/>
    <property type="project" value="UniProtKB-SubCell"/>
</dbReference>
<feature type="site" description="Important for substrate specificity" evidence="3">
    <location>
        <position position="68"/>
    </location>
</feature>
<dbReference type="PATRIC" id="fig|1588748.3.peg.1025"/>
<comment type="subcellular location">
    <subcellularLocation>
        <location evidence="3">Cytoplasm</location>
    </subcellularLocation>
</comment>
<comment type="catalytic activity">
    <reaction evidence="3">
        <text>dTTP + H2O = dTMP + diphosphate + H(+)</text>
        <dbReference type="Rhea" id="RHEA:28534"/>
        <dbReference type="ChEBI" id="CHEBI:15377"/>
        <dbReference type="ChEBI" id="CHEBI:15378"/>
        <dbReference type="ChEBI" id="CHEBI:33019"/>
        <dbReference type="ChEBI" id="CHEBI:37568"/>
        <dbReference type="ChEBI" id="CHEBI:63528"/>
        <dbReference type="EC" id="3.6.1.9"/>
    </reaction>
</comment>
<evidence type="ECO:0000313" key="5">
    <source>
        <dbReference type="Proteomes" id="UP000070160"/>
    </source>
</evidence>
<dbReference type="InterPro" id="IPR003697">
    <property type="entry name" value="Maf-like"/>
</dbReference>
<keyword evidence="5" id="KW-1185">Reference proteome</keyword>
<name>A0A134CEK1_9FIRM</name>
<dbReference type="Pfam" id="PF02545">
    <property type="entry name" value="Maf"/>
    <property type="match status" value="1"/>
</dbReference>
<organism evidence="4 5">
    <name type="scientific">Megasphaera hutchinsoni</name>
    <dbReference type="NCBI Taxonomy" id="1588748"/>
    <lineage>
        <taxon>Bacteria</taxon>
        <taxon>Bacillati</taxon>
        <taxon>Bacillota</taxon>
        <taxon>Negativicutes</taxon>
        <taxon>Veillonellales</taxon>
        <taxon>Veillonellaceae</taxon>
        <taxon>Megasphaera</taxon>
    </lineage>
</organism>
<feature type="active site" description="Proton acceptor" evidence="3">
    <location>
        <position position="67"/>
    </location>
</feature>
<evidence type="ECO:0000256" key="1">
    <source>
        <dbReference type="ARBA" id="ARBA00001968"/>
    </source>
</evidence>
<dbReference type="GO" id="GO:0009117">
    <property type="term" value="P:nucleotide metabolic process"/>
    <property type="evidence" value="ECO:0007669"/>
    <property type="project" value="UniProtKB-KW"/>
</dbReference>
<dbReference type="RefSeq" id="WP_062485843.1">
    <property type="nucleotide sequence ID" value="NZ_KQ960952.1"/>
</dbReference>
<keyword evidence="2 3" id="KW-0378">Hydrolase</keyword>
<feature type="site" description="Important for substrate specificity" evidence="3">
    <location>
        <position position="150"/>
    </location>
</feature>
<proteinExistence type="inferred from homology"/>
<comment type="caution">
    <text evidence="4">The sequence shown here is derived from an EMBL/GenBank/DDBJ whole genome shotgun (WGS) entry which is preliminary data.</text>
</comment>
<gene>
    <name evidence="4" type="ORF">HMPREF3182_01067</name>
</gene>
<dbReference type="GO" id="GO:0036218">
    <property type="term" value="F:dTTP diphosphatase activity"/>
    <property type="evidence" value="ECO:0007669"/>
    <property type="project" value="RHEA"/>
</dbReference>